<dbReference type="InterPro" id="IPR050833">
    <property type="entry name" value="Poly_Biosynth_Transport"/>
</dbReference>
<accession>A0A037ZDN9</accession>
<feature type="transmembrane region" description="Helical" evidence="6">
    <location>
        <begin position="33"/>
        <end position="56"/>
    </location>
</feature>
<organism evidence="7 8">
    <name type="scientific">Actibacterium mucosum KCTC 23349</name>
    <dbReference type="NCBI Taxonomy" id="1454373"/>
    <lineage>
        <taxon>Bacteria</taxon>
        <taxon>Pseudomonadati</taxon>
        <taxon>Pseudomonadota</taxon>
        <taxon>Alphaproteobacteria</taxon>
        <taxon>Rhodobacterales</taxon>
        <taxon>Roseobacteraceae</taxon>
        <taxon>Actibacterium</taxon>
    </lineage>
</organism>
<dbReference type="STRING" id="1454373.ACMU_18000"/>
<protein>
    <recommendedName>
        <fullName evidence="9">Polysaccharide biosynthesis protein C-terminal domain-containing protein</fullName>
    </recommendedName>
</protein>
<evidence type="ECO:0000256" key="6">
    <source>
        <dbReference type="SAM" id="Phobius"/>
    </source>
</evidence>
<reference evidence="7 8" key="1">
    <citation type="submission" date="2014-03" db="EMBL/GenBank/DDBJ databases">
        <title>Draft Genome Sequence of Actibacterium mucosum KCTC 23349, a Marine Alphaproteobacterium with Complex Ionic Requirements Isolated from Mediterranean Seawater at Malvarrosa Beach, Valencia, Spain.</title>
        <authorList>
            <person name="Arahal D.R."/>
            <person name="Shao Z."/>
            <person name="Lai Q."/>
            <person name="Pujalte M.J."/>
        </authorList>
    </citation>
    <scope>NUCLEOTIDE SEQUENCE [LARGE SCALE GENOMIC DNA]</scope>
    <source>
        <strain evidence="7 8">KCTC 23349</strain>
    </source>
</reference>
<comment type="caution">
    <text evidence="7">The sequence shown here is derived from an EMBL/GenBank/DDBJ whole genome shotgun (WGS) entry which is preliminary data.</text>
</comment>
<feature type="transmembrane region" description="Helical" evidence="6">
    <location>
        <begin position="212"/>
        <end position="237"/>
    </location>
</feature>
<evidence type="ECO:0000256" key="2">
    <source>
        <dbReference type="ARBA" id="ARBA00022475"/>
    </source>
</evidence>
<dbReference type="InterPro" id="IPR002797">
    <property type="entry name" value="Polysacc_synth"/>
</dbReference>
<dbReference type="AlphaFoldDB" id="A0A037ZDN9"/>
<evidence type="ECO:0000313" key="7">
    <source>
        <dbReference type="EMBL" id="KAJ54599.1"/>
    </source>
</evidence>
<proteinExistence type="predicted"/>
<dbReference type="PANTHER" id="PTHR30250:SF11">
    <property type="entry name" value="O-ANTIGEN TRANSPORTER-RELATED"/>
    <property type="match status" value="1"/>
</dbReference>
<dbReference type="Proteomes" id="UP000026249">
    <property type="component" value="Unassembled WGS sequence"/>
</dbReference>
<comment type="subcellular location">
    <subcellularLocation>
        <location evidence="1">Cell membrane</location>
        <topology evidence="1">Multi-pass membrane protein</topology>
    </subcellularLocation>
</comment>
<dbReference type="GO" id="GO:0005886">
    <property type="term" value="C:plasma membrane"/>
    <property type="evidence" value="ECO:0007669"/>
    <property type="project" value="UniProtKB-SubCell"/>
</dbReference>
<feature type="transmembrane region" description="Helical" evidence="6">
    <location>
        <begin position="319"/>
        <end position="338"/>
    </location>
</feature>
<keyword evidence="5 6" id="KW-0472">Membrane</keyword>
<keyword evidence="8" id="KW-1185">Reference proteome</keyword>
<dbReference type="Pfam" id="PF01943">
    <property type="entry name" value="Polysacc_synt"/>
    <property type="match status" value="1"/>
</dbReference>
<dbReference type="RefSeq" id="WP_035261483.1">
    <property type="nucleotide sequence ID" value="NZ_JFKE01000007.1"/>
</dbReference>
<feature type="transmembrane region" description="Helical" evidence="6">
    <location>
        <begin position="68"/>
        <end position="93"/>
    </location>
</feature>
<evidence type="ECO:0000256" key="4">
    <source>
        <dbReference type="ARBA" id="ARBA00022989"/>
    </source>
</evidence>
<feature type="transmembrane region" description="Helical" evidence="6">
    <location>
        <begin position="286"/>
        <end position="307"/>
    </location>
</feature>
<feature type="transmembrane region" description="Helical" evidence="6">
    <location>
        <begin position="133"/>
        <end position="157"/>
    </location>
</feature>
<feature type="transmembrane region" description="Helical" evidence="6">
    <location>
        <begin position="169"/>
        <end position="191"/>
    </location>
</feature>
<gene>
    <name evidence="7" type="ORF">ACMU_18000</name>
</gene>
<keyword evidence="2" id="KW-1003">Cell membrane</keyword>
<dbReference type="EMBL" id="JFKE01000007">
    <property type="protein sequence ID" value="KAJ54599.1"/>
    <property type="molecule type" value="Genomic_DNA"/>
</dbReference>
<feature type="transmembrane region" description="Helical" evidence="6">
    <location>
        <begin position="105"/>
        <end position="126"/>
    </location>
</feature>
<keyword evidence="3 6" id="KW-0812">Transmembrane</keyword>
<evidence type="ECO:0000256" key="3">
    <source>
        <dbReference type="ARBA" id="ARBA00022692"/>
    </source>
</evidence>
<evidence type="ECO:0000313" key="8">
    <source>
        <dbReference type="Proteomes" id="UP000026249"/>
    </source>
</evidence>
<evidence type="ECO:0000256" key="5">
    <source>
        <dbReference type="ARBA" id="ARBA00023136"/>
    </source>
</evidence>
<sequence length="422" mass="45672">MFVKISQAGLGLIVAIVLTRLFGAEVFGIYAYAIATATLIAVFTRFGFHVYVIYAINKLLADKKNDEVGTVLLTAWGTVLGLSVVAGVVLFALASVWSDWTMSEALMLAAPLIAAVALMQVSAGALEAFGHVVLGVSLEGVGKPVLLLVFVGTALLVKGQDAITYHDLIAYYILSDLLLFLFAFVLIRKWVRRDLGGFRFNRQNLKPTILEARPFLMANAMIQLYQQSGIIAVGIFFAPAQVAFFRVATQTASLIPFGLQALQSVMRPRIARLYRENKTTELQKEVTWSIRLLVVIQSPVMAVALFYPEILAHLFGPEFIEATTLVVILAIGQSYSILSGLNGAVLNMSGFANVNATVSATAFAFVVALMWPFITLFGVAGAAAAVCVSRIYWNTALVFGAARYSGVHTSIFGKLPISQRSQ</sequence>
<keyword evidence="4 6" id="KW-1133">Transmembrane helix</keyword>
<evidence type="ECO:0008006" key="9">
    <source>
        <dbReference type="Google" id="ProtNLM"/>
    </source>
</evidence>
<name>A0A037ZDN9_9RHOB</name>
<feature type="transmembrane region" description="Helical" evidence="6">
    <location>
        <begin position="374"/>
        <end position="393"/>
    </location>
</feature>
<evidence type="ECO:0000256" key="1">
    <source>
        <dbReference type="ARBA" id="ARBA00004651"/>
    </source>
</evidence>
<feature type="transmembrane region" description="Helical" evidence="6">
    <location>
        <begin position="350"/>
        <end position="368"/>
    </location>
</feature>
<dbReference type="PANTHER" id="PTHR30250">
    <property type="entry name" value="PST FAMILY PREDICTED COLANIC ACID TRANSPORTER"/>
    <property type="match status" value="1"/>
</dbReference>